<evidence type="ECO:0000313" key="5">
    <source>
        <dbReference type="Proteomes" id="UP001234178"/>
    </source>
</evidence>
<proteinExistence type="predicted"/>
<evidence type="ECO:0000256" key="1">
    <source>
        <dbReference type="SAM" id="MobiDB-lite"/>
    </source>
</evidence>
<feature type="domain" description="DUF6570" evidence="3">
    <location>
        <begin position="86"/>
        <end position="238"/>
    </location>
</feature>
<reference evidence="4 5" key="1">
    <citation type="journal article" date="2023" name="Nucleic Acids Res.">
        <title>The hologenome of Daphnia magna reveals possible DNA methylation and microbiome-mediated evolution of the host genome.</title>
        <authorList>
            <person name="Chaturvedi A."/>
            <person name="Li X."/>
            <person name="Dhandapani V."/>
            <person name="Marshall H."/>
            <person name="Kissane S."/>
            <person name="Cuenca-Cambronero M."/>
            <person name="Asole G."/>
            <person name="Calvet F."/>
            <person name="Ruiz-Romero M."/>
            <person name="Marangio P."/>
            <person name="Guigo R."/>
            <person name="Rago D."/>
            <person name="Mirbahai L."/>
            <person name="Eastwood N."/>
            <person name="Colbourne J.K."/>
            <person name="Zhou J."/>
            <person name="Mallon E."/>
            <person name="Orsini L."/>
        </authorList>
    </citation>
    <scope>NUCLEOTIDE SEQUENCE [LARGE SCALE GENOMIC DNA]</scope>
    <source>
        <strain evidence="4">LRV0_1</strain>
    </source>
</reference>
<dbReference type="EMBL" id="JAOYFB010000040">
    <property type="protein sequence ID" value="KAK4037676.1"/>
    <property type="molecule type" value="Genomic_DNA"/>
</dbReference>
<sequence length="1129" mass="126185">MGNDQSHSISIKELDSLLISDADRDDLLNIPLKFRSMASYYQSTSTSLYYHLHREFVRINAATENQQEEECATLCLPCYETVILGRKIPILSLAAGIDFGNTDRIFLPKLTLAEEHVIATARLFILIIKLAGYQHAERQSGKLGHAIVFPQYGQHLETELCKTRVQHHTGIFPALDNFFDSLSIAFIGSDLQWVAMVANKSHHAFKPLRVRSAVIIYMWLAALKTCNSRYRDIIIDESEEMHATLESIPEQLIQRTTVVGDESEIQIDRLVHQQAQTPDTINDVNSDDQLNDDPTTYSISFLTRSGCPEVQDTSASAVALKSIATSIADAHNTEHDDAANDQVPAQPDTLQETAEQADTCINIEQSAEPLNEFEQNDYFLYSAFPHLFPLGKGLRQTGSVPQKDVYHVDNQWHGKFAKCLRFQFLLFDQLQRHSAARAVKATVLSNTVSMTKFSEMISDPSFMGKLEHAKNHPNTAECKALLAKLILHISLANRKVPYSAAERTGAVGHLMNMVRYYGTPSIFNTISQDDVHGMLNIHLTLDMRDNWTFPATEDGFAEAMRRQETEFHSVPIHPSALRIFLAEGPTFAANMYYKISIAIFGHLFGTPPDCSGKKKSILLPKRKAGIFGAPIAAFGCTEEQARGSLHMHSLFWGGLTPSMLQAVGGIPVIAHHISNALDRIIMAQLQPQIHVRHWEETDVENVVEYSPVQSAVVGCNTNASLLGSDAQTKAALCYVLKYVTKPPAELAHSLSLLHHARRTIELHPSKAADSCSVIRTGMHYLNRIVNQLNGAIEISAPMAAIAIQGMPAELCTDSFWVTYVTVAVAYAKHHHQACRITNEDTSAEFNDFDANNSSMDELERETQSDEDIIIDEDDNTFNNEELVTDQVPSHDEEIPIDTFVINDKSETEQTLDEFFSQTEPMILSPEQQHRLTTQSDEAPTEKSEDEPDTGGRALNATFNFLPAHPLHETDVQRIRSKTKIPVLIGPSPQPPTPKPAEMTPAWIAQARKFADYFLTLYRPWSRQTSDGGTLPGSTMWNDLCHHMHTLDHGENNQQLPSFLDRVRCKWITNAAHGLLIAGDDQTAASKYRCQCATVWNTKDGSESLRSTLQPKEGTALLSNEIHYHQQYHH</sequence>
<comment type="caution">
    <text evidence="4">The sequence shown here is derived from an EMBL/GenBank/DDBJ whole genome shotgun (WGS) entry which is preliminary data.</text>
</comment>
<dbReference type="InterPro" id="IPR025476">
    <property type="entry name" value="Helitron_helicase-like"/>
</dbReference>
<keyword evidence="5" id="KW-1185">Reference proteome</keyword>
<dbReference type="PANTHER" id="PTHR24047">
    <property type="entry name" value="FI01909P-RELATED"/>
    <property type="match status" value="1"/>
</dbReference>
<dbReference type="InterPro" id="IPR046700">
    <property type="entry name" value="DUF6570"/>
</dbReference>
<protein>
    <recommendedName>
        <fullName evidence="6">Helitron helicase-like domain-containing protein</fullName>
    </recommendedName>
</protein>
<dbReference type="Proteomes" id="UP001234178">
    <property type="component" value="Unassembled WGS sequence"/>
</dbReference>
<organism evidence="4 5">
    <name type="scientific">Daphnia magna</name>
    <dbReference type="NCBI Taxonomy" id="35525"/>
    <lineage>
        <taxon>Eukaryota</taxon>
        <taxon>Metazoa</taxon>
        <taxon>Ecdysozoa</taxon>
        <taxon>Arthropoda</taxon>
        <taxon>Crustacea</taxon>
        <taxon>Branchiopoda</taxon>
        <taxon>Diplostraca</taxon>
        <taxon>Cladocera</taxon>
        <taxon>Anomopoda</taxon>
        <taxon>Daphniidae</taxon>
        <taxon>Daphnia</taxon>
    </lineage>
</organism>
<evidence type="ECO:0000313" key="4">
    <source>
        <dbReference type="EMBL" id="KAK4037676.1"/>
    </source>
</evidence>
<dbReference type="Pfam" id="PF20209">
    <property type="entry name" value="DUF6570"/>
    <property type="match status" value="1"/>
</dbReference>
<feature type="domain" description="Helitron helicase-like" evidence="2">
    <location>
        <begin position="413"/>
        <end position="650"/>
    </location>
</feature>
<accession>A0ABR0B7L5</accession>
<evidence type="ECO:0000259" key="2">
    <source>
        <dbReference type="Pfam" id="PF14214"/>
    </source>
</evidence>
<dbReference type="PANTHER" id="PTHR24047:SF29">
    <property type="entry name" value="EATER-RELATED"/>
    <property type="match status" value="1"/>
</dbReference>
<dbReference type="InterPro" id="IPR053255">
    <property type="entry name" value="EGF-like_domain"/>
</dbReference>
<feature type="region of interest" description="Disordered" evidence="1">
    <location>
        <begin position="922"/>
        <end position="952"/>
    </location>
</feature>
<name>A0ABR0B7L5_9CRUS</name>
<dbReference type="Pfam" id="PF14214">
    <property type="entry name" value="Helitron_like_N"/>
    <property type="match status" value="1"/>
</dbReference>
<evidence type="ECO:0000259" key="3">
    <source>
        <dbReference type="Pfam" id="PF20209"/>
    </source>
</evidence>
<evidence type="ECO:0008006" key="6">
    <source>
        <dbReference type="Google" id="ProtNLM"/>
    </source>
</evidence>
<gene>
    <name evidence="4" type="ORF">OUZ56_029707</name>
</gene>